<feature type="region of interest" description="Disordered" evidence="1">
    <location>
        <begin position="23"/>
        <end position="112"/>
    </location>
</feature>
<feature type="compositionally biased region" description="Polar residues" evidence="1">
    <location>
        <begin position="95"/>
        <end position="112"/>
    </location>
</feature>
<sequence>MLTCSNGDHIIINRPELEVADGWNATPARPMRSNNQANSSPDESSRHHSKKYPHGRPAPMNSTGECSACNKSDTDDAMRKGFAVDEPRQERRSFESATQTEDGHHSPTSASLRLSPALAEALIENLNLFGNLKPFIGGGRVNLISQREKTKRGRDCYQKAQNEVLSGIETLLETIPPRRIPPGLIESVNNLYRIQNELDKEQHFLDEMERRQGADEYRLTNVLTEISEIIEKICPGLRNKQYDVRQPTYPRIKSSAASEAEDPLLQGYYDKRSSVPILFERLLELESGHAEERAERESRTNLGEPVSPPDLEFYQEYSRTRESLAYDFRTAQREAEELFSRCINEGLLPRRSSVSVESAKHQVHEQIYPPLYQQLDIQEPVIPALDQRPPADRKNKRDAINDWLSAAPGPHEQQSLPVSGPPTPELRKPPQSFLNEV</sequence>
<feature type="compositionally biased region" description="Basic and acidic residues" evidence="1">
    <location>
        <begin position="72"/>
        <end position="94"/>
    </location>
</feature>
<keyword evidence="3" id="KW-1185">Reference proteome</keyword>
<organism evidence="2 3">
    <name type="scientific">Phyllosticta citriasiana</name>
    <dbReference type="NCBI Taxonomy" id="595635"/>
    <lineage>
        <taxon>Eukaryota</taxon>
        <taxon>Fungi</taxon>
        <taxon>Dikarya</taxon>
        <taxon>Ascomycota</taxon>
        <taxon>Pezizomycotina</taxon>
        <taxon>Dothideomycetes</taxon>
        <taxon>Dothideomycetes incertae sedis</taxon>
        <taxon>Botryosphaeriales</taxon>
        <taxon>Phyllostictaceae</taxon>
        <taxon>Phyllosticta</taxon>
    </lineage>
</organism>
<evidence type="ECO:0000313" key="2">
    <source>
        <dbReference type="EMBL" id="KAK7515374.1"/>
    </source>
</evidence>
<dbReference type="EMBL" id="JBBPHU010000007">
    <property type="protein sequence ID" value="KAK7515374.1"/>
    <property type="molecule type" value="Genomic_DNA"/>
</dbReference>
<proteinExistence type="predicted"/>
<feature type="region of interest" description="Disordered" evidence="1">
    <location>
        <begin position="290"/>
        <end position="310"/>
    </location>
</feature>
<gene>
    <name evidence="2" type="ORF">IWZ03DRAFT_360576</name>
</gene>
<feature type="compositionally biased region" description="Polar residues" evidence="1">
    <location>
        <begin position="60"/>
        <end position="71"/>
    </location>
</feature>
<feature type="compositionally biased region" description="Basic and acidic residues" evidence="1">
    <location>
        <begin position="290"/>
        <end position="299"/>
    </location>
</feature>
<protein>
    <submittedName>
        <fullName evidence="2">Uncharacterized protein</fullName>
    </submittedName>
</protein>
<name>A0ABR1KI21_9PEZI</name>
<accession>A0ABR1KI21</accession>
<comment type="caution">
    <text evidence="2">The sequence shown here is derived from an EMBL/GenBank/DDBJ whole genome shotgun (WGS) entry which is preliminary data.</text>
</comment>
<evidence type="ECO:0000256" key="1">
    <source>
        <dbReference type="SAM" id="MobiDB-lite"/>
    </source>
</evidence>
<evidence type="ECO:0000313" key="3">
    <source>
        <dbReference type="Proteomes" id="UP001363622"/>
    </source>
</evidence>
<feature type="compositionally biased region" description="Polar residues" evidence="1">
    <location>
        <begin position="32"/>
        <end position="42"/>
    </location>
</feature>
<dbReference type="Proteomes" id="UP001363622">
    <property type="component" value="Unassembled WGS sequence"/>
</dbReference>
<feature type="compositionally biased region" description="Basic and acidic residues" evidence="1">
    <location>
        <begin position="389"/>
        <end position="400"/>
    </location>
</feature>
<reference evidence="2 3" key="1">
    <citation type="submission" date="2024-04" db="EMBL/GenBank/DDBJ databases">
        <title>Phyllosticta paracitricarpa is synonymous to the EU quarantine fungus P. citricarpa based on phylogenomic analyses.</title>
        <authorList>
            <consortium name="Lawrence Berkeley National Laboratory"/>
            <person name="Van Ingen-Buijs V.A."/>
            <person name="Van Westerhoven A.C."/>
            <person name="Haridas S."/>
            <person name="Skiadas P."/>
            <person name="Martin F."/>
            <person name="Groenewald J.Z."/>
            <person name="Crous P.W."/>
            <person name="Seidl M.F."/>
        </authorList>
    </citation>
    <scope>NUCLEOTIDE SEQUENCE [LARGE SCALE GENOMIC DNA]</scope>
    <source>
        <strain evidence="2 3">CBS 123371</strain>
    </source>
</reference>
<feature type="region of interest" description="Disordered" evidence="1">
    <location>
        <begin position="385"/>
        <end position="437"/>
    </location>
</feature>